<dbReference type="GO" id="GO:0016209">
    <property type="term" value="F:antioxidant activity"/>
    <property type="evidence" value="ECO:0007669"/>
    <property type="project" value="InterPro"/>
</dbReference>
<evidence type="ECO:0000313" key="4">
    <source>
        <dbReference type="Proteomes" id="UP000050421"/>
    </source>
</evidence>
<feature type="signal peptide" evidence="1">
    <location>
        <begin position="1"/>
        <end position="20"/>
    </location>
</feature>
<sequence>MNLKILFAFSFFIISQAIVAQSLGDISLKDAVTGKTQTIAELTDQKGLILIYFDLNCPFTKMYEGRIKALRTKFSNQGFRFALIHSDSKASAEELKNYIDSSGMNMPFFIQSGTEANQGLGVVKIPEAFLISKQEDIPKVIYHGAIDNNPQAENAVSERFLERAINQFLGGNMPSPAQVRATGCNLRSF</sequence>
<dbReference type="STRING" id="1305737.GCA_000526355_01724"/>
<evidence type="ECO:0000256" key="1">
    <source>
        <dbReference type="SAM" id="SignalP"/>
    </source>
</evidence>
<reference evidence="3 4" key="1">
    <citation type="submission" date="2015-09" db="EMBL/GenBank/DDBJ databases">
        <title>Identification and resolution of microdiversity through metagenomic sequencing of parallel consortia.</title>
        <authorList>
            <person name="Nelson W.C."/>
            <person name="Romine M.F."/>
            <person name="Lindemann S.R."/>
        </authorList>
    </citation>
    <scope>NUCLEOTIDE SEQUENCE [LARGE SCALE GENOMIC DNA]</scope>
    <source>
        <strain evidence="3">HL-49</strain>
    </source>
</reference>
<dbReference type="InterPro" id="IPR013766">
    <property type="entry name" value="Thioredoxin_domain"/>
</dbReference>
<dbReference type="PANTHER" id="PTHR43640">
    <property type="entry name" value="OS07G0260300 PROTEIN"/>
    <property type="match status" value="1"/>
</dbReference>
<protein>
    <submittedName>
        <fullName evidence="3">AhpC/TSA family</fullName>
    </submittedName>
</protein>
<dbReference type="InterPro" id="IPR036249">
    <property type="entry name" value="Thioredoxin-like_sf"/>
</dbReference>
<dbReference type="Proteomes" id="UP000050421">
    <property type="component" value="Unassembled WGS sequence"/>
</dbReference>
<gene>
    <name evidence="3" type="ORF">HLUCCX10_17735</name>
</gene>
<dbReference type="PROSITE" id="PS51352">
    <property type="entry name" value="THIOREDOXIN_2"/>
    <property type="match status" value="1"/>
</dbReference>
<dbReference type="Gene3D" id="3.40.30.10">
    <property type="entry name" value="Glutaredoxin"/>
    <property type="match status" value="1"/>
</dbReference>
<proteinExistence type="predicted"/>
<dbReference type="AlphaFoldDB" id="A0A0P7XYY2"/>
<dbReference type="Pfam" id="PF00578">
    <property type="entry name" value="AhpC-TSA"/>
    <property type="match status" value="1"/>
</dbReference>
<dbReference type="eggNOG" id="COG0526">
    <property type="taxonomic scope" value="Bacteria"/>
</dbReference>
<dbReference type="InterPro" id="IPR000866">
    <property type="entry name" value="AhpC/TSA"/>
</dbReference>
<evidence type="ECO:0000259" key="2">
    <source>
        <dbReference type="PROSITE" id="PS51352"/>
    </source>
</evidence>
<dbReference type="SUPFAM" id="SSF52833">
    <property type="entry name" value="Thioredoxin-like"/>
    <property type="match status" value="1"/>
</dbReference>
<dbReference type="PANTHER" id="PTHR43640:SF1">
    <property type="entry name" value="THIOREDOXIN-DEPENDENT PEROXIREDOXIN"/>
    <property type="match status" value="1"/>
</dbReference>
<keyword evidence="1" id="KW-0732">Signal</keyword>
<accession>A0A0P7XYY2</accession>
<feature type="domain" description="Thioredoxin" evidence="2">
    <location>
        <begin position="17"/>
        <end position="166"/>
    </location>
</feature>
<dbReference type="InterPro" id="IPR047262">
    <property type="entry name" value="PRX-like1"/>
</dbReference>
<organism evidence="3 4">
    <name type="scientific">Algoriphagus marincola HL-49</name>
    <dbReference type="NCBI Taxonomy" id="1305737"/>
    <lineage>
        <taxon>Bacteria</taxon>
        <taxon>Pseudomonadati</taxon>
        <taxon>Bacteroidota</taxon>
        <taxon>Cytophagia</taxon>
        <taxon>Cytophagales</taxon>
        <taxon>Cyclobacteriaceae</taxon>
        <taxon>Algoriphagus</taxon>
    </lineage>
</organism>
<feature type="chain" id="PRO_5006145790" evidence="1">
    <location>
        <begin position="21"/>
        <end position="189"/>
    </location>
</feature>
<name>A0A0P7XYY2_9BACT</name>
<dbReference type="PATRIC" id="fig|1305737.6.peg.788"/>
<dbReference type="GO" id="GO:0016491">
    <property type="term" value="F:oxidoreductase activity"/>
    <property type="evidence" value="ECO:0007669"/>
    <property type="project" value="InterPro"/>
</dbReference>
<comment type="caution">
    <text evidence="3">The sequence shown here is derived from an EMBL/GenBank/DDBJ whole genome shotgun (WGS) entry which is preliminary data.</text>
</comment>
<evidence type="ECO:0000313" key="3">
    <source>
        <dbReference type="EMBL" id="KPQ06654.1"/>
    </source>
</evidence>
<dbReference type="EMBL" id="LJXT01000179">
    <property type="protein sequence ID" value="KPQ06654.1"/>
    <property type="molecule type" value="Genomic_DNA"/>
</dbReference>